<keyword evidence="4" id="KW-1185">Reference proteome</keyword>
<evidence type="ECO:0000313" key="3">
    <source>
        <dbReference type="EMBL" id="KAG8064545.1"/>
    </source>
</evidence>
<sequence length="165" mass="16784">MMFSLALAASTAATDGALPAAREEIDEGVVGRPEAVEEGVVGRANAAEGVLGRPPEDDDGVVDRAEVEEGVEGRPPDEVLAGGFGAAPAPSAGERRDRNGEMLERVVLDDDIAAGLGATPGSGRLGLELERASTRCRELVEGRGGARGLCFSERSSSSSEAPGSP</sequence>
<proteinExistence type="predicted"/>
<evidence type="ECO:0000256" key="1">
    <source>
        <dbReference type="SAM" id="MobiDB-lite"/>
    </source>
</evidence>
<accession>A0A8J5VFB5</accession>
<name>A0A8J5VFB5_ZIZPA</name>
<comment type="caution">
    <text evidence="3">The sequence shown here is derived from an EMBL/GenBank/DDBJ whole genome shotgun (WGS) entry which is preliminary data.</text>
</comment>
<keyword evidence="2" id="KW-0732">Signal</keyword>
<gene>
    <name evidence="3" type="ORF">GUJ93_ZPchr0004g39343</name>
</gene>
<dbReference type="AlphaFoldDB" id="A0A8J5VFB5"/>
<dbReference type="Proteomes" id="UP000729402">
    <property type="component" value="Unassembled WGS sequence"/>
</dbReference>
<dbReference type="OrthoDB" id="10637855at2759"/>
<feature type="region of interest" description="Disordered" evidence="1">
    <location>
        <begin position="46"/>
        <end position="98"/>
    </location>
</feature>
<feature type="compositionally biased region" description="Basic and acidic residues" evidence="1">
    <location>
        <begin position="61"/>
        <end position="77"/>
    </location>
</feature>
<organism evidence="3 4">
    <name type="scientific">Zizania palustris</name>
    <name type="common">Northern wild rice</name>
    <dbReference type="NCBI Taxonomy" id="103762"/>
    <lineage>
        <taxon>Eukaryota</taxon>
        <taxon>Viridiplantae</taxon>
        <taxon>Streptophyta</taxon>
        <taxon>Embryophyta</taxon>
        <taxon>Tracheophyta</taxon>
        <taxon>Spermatophyta</taxon>
        <taxon>Magnoliopsida</taxon>
        <taxon>Liliopsida</taxon>
        <taxon>Poales</taxon>
        <taxon>Poaceae</taxon>
        <taxon>BOP clade</taxon>
        <taxon>Oryzoideae</taxon>
        <taxon>Oryzeae</taxon>
        <taxon>Zizaniinae</taxon>
        <taxon>Zizania</taxon>
    </lineage>
</organism>
<feature type="chain" id="PRO_5035261444" description="Secreted protein" evidence="2">
    <location>
        <begin position="17"/>
        <end position="165"/>
    </location>
</feature>
<evidence type="ECO:0000256" key="2">
    <source>
        <dbReference type="SAM" id="SignalP"/>
    </source>
</evidence>
<feature type="signal peptide" evidence="2">
    <location>
        <begin position="1"/>
        <end position="16"/>
    </location>
</feature>
<reference evidence="3" key="1">
    <citation type="journal article" date="2021" name="bioRxiv">
        <title>Whole Genome Assembly and Annotation of Northern Wild Rice, Zizania palustris L., Supports a Whole Genome Duplication in the Zizania Genus.</title>
        <authorList>
            <person name="Haas M."/>
            <person name="Kono T."/>
            <person name="Macchietto M."/>
            <person name="Millas R."/>
            <person name="McGilp L."/>
            <person name="Shao M."/>
            <person name="Duquette J."/>
            <person name="Hirsch C.N."/>
            <person name="Kimball J."/>
        </authorList>
    </citation>
    <scope>NUCLEOTIDE SEQUENCE</scope>
    <source>
        <tissue evidence="3">Fresh leaf tissue</tissue>
    </source>
</reference>
<evidence type="ECO:0008006" key="5">
    <source>
        <dbReference type="Google" id="ProtNLM"/>
    </source>
</evidence>
<evidence type="ECO:0000313" key="4">
    <source>
        <dbReference type="Proteomes" id="UP000729402"/>
    </source>
</evidence>
<reference evidence="3" key="2">
    <citation type="submission" date="2021-02" db="EMBL/GenBank/DDBJ databases">
        <authorList>
            <person name="Kimball J.A."/>
            <person name="Haas M.W."/>
            <person name="Macchietto M."/>
            <person name="Kono T."/>
            <person name="Duquette J."/>
            <person name="Shao M."/>
        </authorList>
    </citation>
    <scope>NUCLEOTIDE SEQUENCE</scope>
    <source>
        <tissue evidence="3">Fresh leaf tissue</tissue>
    </source>
</reference>
<dbReference type="EMBL" id="JAAALK010000285">
    <property type="protein sequence ID" value="KAG8064545.1"/>
    <property type="molecule type" value="Genomic_DNA"/>
</dbReference>
<protein>
    <recommendedName>
        <fullName evidence="5">Secreted protein</fullName>
    </recommendedName>
</protein>